<dbReference type="EMBL" id="JARKIK010000018">
    <property type="protein sequence ID" value="KAK8745902.1"/>
    <property type="molecule type" value="Genomic_DNA"/>
</dbReference>
<gene>
    <name evidence="1" type="ORF">OTU49_000082</name>
</gene>
<proteinExistence type="predicted"/>
<feature type="non-terminal residue" evidence="1">
    <location>
        <position position="1"/>
    </location>
</feature>
<organism evidence="1 2">
    <name type="scientific">Cherax quadricarinatus</name>
    <name type="common">Australian red claw crayfish</name>
    <dbReference type="NCBI Taxonomy" id="27406"/>
    <lineage>
        <taxon>Eukaryota</taxon>
        <taxon>Metazoa</taxon>
        <taxon>Ecdysozoa</taxon>
        <taxon>Arthropoda</taxon>
        <taxon>Crustacea</taxon>
        <taxon>Multicrustacea</taxon>
        <taxon>Malacostraca</taxon>
        <taxon>Eumalacostraca</taxon>
        <taxon>Eucarida</taxon>
        <taxon>Decapoda</taxon>
        <taxon>Pleocyemata</taxon>
        <taxon>Astacidea</taxon>
        <taxon>Parastacoidea</taxon>
        <taxon>Parastacidae</taxon>
        <taxon>Cherax</taxon>
    </lineage>
</organism>
<protein>
    <submittedName>
        <fullName evidence="1">Uncharacterized protein</fullName>
    </submittedName>
</protein>
<accession>A0AAW0Y2F4</accession>
<feature type="non-terminal residue" evidence="1">
    <location>
        <position position="541"/>
    </location>
</feature>
<keyword evidence="2" id="KW-1185">Reference proteome</keyword>
<evidence type="ECO:0000313" key="2">
    <source>
        <dbReference type="Proteomes" id="UP001445076"/>
    </source>
</evidence>
<name>A0AAW0Y2F4_CHEQU</name>
<dbReference type="AlphaFoldDB" id="A0AAW0Y2F4"/>
<comment type="caution">
    <text evidence="1">The sequence shown here is derived from an EMBL/GenBank/DDBJ whole genome shotgun (WGS) entry which is preliminary data.</text>
</comment>
<evidence type="ECO:0000313" key="1">
    <source>
        <dbReference type="EMBL" id="KAK8745902.1"/>
    </source>
</evidence>
<dbReference type="Proteomes" id="UP001445076">
    <property type="component" value="Unassembled WGS sequence"/>
</dbReference>
<reference evidence="1 2" key="1">
    <citation type="journal article" date="2024" name="BMC Genomics">
        <title>Genome assembly of redclaw crayfish (Cherax quadricarinatus) provides insights into its immune adaptation and hypoxia tolerance.</title>
        <authorList>
            <person name="Liu Z."/>
            <person name="Zheng J."/>
            <person name="Li H."/>
            <person name="Fang K."/>
            <person name="Wang S."/>
            <person name="He J."/>
            <person name="Zhou D."/>
            <person name="Weng S."/>
            <person name="Chi M."/>
            <person name="Gu Z."/>
            <person name="He J."/>
            <person name="Li F."/>
            <person name="Wang M."/>
        </authorList>
    </citation>
    <scope>NUCLEOTIDE SEQUENCE [LARGE SCALE GENOMIC DNA]</scope>
    <source>
        <strain evidence="1">ZL_2023a</strain>
    </source>
</reference>
<sequence>RESDLPKVNNVQGENSGYIPCVLENKKDNVSDEREFDRGLEPAQALFSEEVLSTFTFQENWSLTSDCEGAYISDTFSTDYGYPRLKSHDVEAANTSTELLTFPKVSDTLVEETAENKFSCKKIFPVHNLYSSNAEQETYNLEKDTLFKKYLDERERSLNSGIMVCSDRDLRSSTIDKKSSFQKLQEQLNIFHLRIKVQSGHTPAAAAAAAVSIEKNKYASRLEIHFSHMKSLTCFEDLDKNLSEFSIALKNDKYLANCFLSSLVNYAHSVLDLNTDLTKINEFLECIIPHVRDVITSQIDRMSISIIRDNNFVQNLYKTMVNVFIKETRYREESISKLLQYQQKDKNIKAHIARMTPQDSQKLFQETFSDKGNPSDLYLIYIWQILQIYEIGEENALEIPVLSITDLLEDSGKFISVLPTKDMKKEGKVPFTYVAQKSVTESSDKLKETPKPFVDISFEWVNFHIGQLYENGVVFLINMMDWVDHLQKISLSIEQLEVKKNAKFVPSLGSTYALLLQHGLCVLNGREDVAYIRVKVVRTAG</sequence>